<dbReference type="EC" id="3.5.1.68" evidence="1"/>
<dbReference type="EMBL" id="JBHUII010000009">
    <property type="protein sequence ID" value="MFD2206982.1"/>
    <property type="molecule type" value="Genomic_DNA"/>
</dbReference>
<accession>A0ABW5BLH0</accession>
<comment type="caution">
    <text evidence="1">The sequence shown here is derived from an EMBL/GenBank/DDBJ whole genome shotgun (WGS) entry which is preliminary data.</text>
</comment>
<dbReference type="RefSeq" id="WP_380253162.1">
    <property type="nucleotide sequence ID" value="NZ_JBHUII010000009.1"/>
</dbReference>
<dbReference type="NCBIfam" id="TIGR02017">
    <property type="entry name" value="hutG_amidohyd"/>
    <property type="match status" value="1"/>
</dbReference>
<dbReference type="SUPFAM" id="SSF53187">
    <property type="entry name" value="Zn-dependent exopeptidases"/>
    <property type="match status" value="1"/>
</dbReference>
<name>A0ABW5BLH0_9PROT</name>
<protein>
    <submittedName>
        <fullName evidence="1">N-formylglutamate deformylase</fullName>
        <ecNumber evidence="1">3.5.1.68</ecNumber>
    </submittedName>
</protein>
<evidence type="ECO:0000313" key="1">
    <source>
        <dbReference type="EMBL" id="MFD2206982.1"/>
    </source>
</evidence>
<dbReference type="Gene3D" id="3.40.630.40">
    <property type="entry name" value="Zn-dependent exopeptidases"/>
    <property type="match status" value="1"/>
</dbReference>
<dbReference type="InterPro" id="IPR010247">
    <property type="entry name" value="HutG_amidohyd"/>
</dbReference>
<reference evidence="2" key="1">
    <citation type="journal article" date="2019" name="Int. J. Syst. Evol. Microbiol.">
        <title>The Global Catalogue of Microorganisms (GCM) 10K type strain sequencing project: providing services to taxonomists for standard genome sequencing and annotation.</title>
        <authorList>
            <consortium name="The Broad Institute Genomics Platform"/>
            <consortium name="The Broad Institute Genome Sequencing Center for Infectious Disease"/>
            <person name="Wu L."/>
            <person name="Ma J."/>
        </authorList>
    </citation>
    <scope>NUCLEOTIDE SEQUENCE [LARGE SCALE GENOMIC DNA]</scope>
    <source>
        <strain evidence="2">CGMCC 4.7192</strain>
    </source>
</reference>
<sequence length="274" mass="30847">MSNLNHTWSYTEADSPIVMSVPHSGRELSDVVKQKLTGSALSLVDTDWHMDTIVMEAAQTQASVLVAHYSRYMVDLNRPQDDKPLYAGATTGLVPSIDFDGNQLYLSGQGPDKRNVQLRVNEYWIGYHQKLRQIIDDTRNKFGFCLLLDCHSIRSKVPRLFDGTLPDINIGTNEGATAANRLSERINDVCEQSKYSYVFNGRFKGGYITRHYGQPMEDVHAVQIEIAQHTYMLETAPWTMLPAKVTYLTAFVGKIVGEMLGFAEELHTQGKVIK</sequence>
<organism evidence="1 2">
    <name type="scientific">Kiloniella antarctica</name>
    <dbReference type="NCBI Taxonomy" id="1550907"/>
    <lineage>
        <taxon>Bacteria</taxon>
        <taxon>Pseudomonadati</taxon>
        <taxon>Pseudomonadota</taxon>
        <taxon>Alphaproteobacteria</taxon>
        <taxon>Rhodospirillales</taxon>
        <taxon>Kiloniellaceae</taxon>
        <taxon>Kiloniella</taxon>
    </lineage>
</organism>
<evidence type="ECO:0000313" key="2">
    <source>
        <dbReference type="Proteomes" id="UP001597294"/>
    </source>
</evidence>
<dbReference type="GO" id="GO:0050129">
    <property type="term" value="F:N-formylglutamate deformylase activity"/>
    <property type="evidence" value="ECO:0007669"/>
    <property type="project" value="UniProtKB-EC"/>
</dbReference>
<dbReference type="Proteomes" id="UP001597294">
    <property type="component" value="Unassembled WGS sequence"/>
</dbReference>
<dbReference type="Pfam" id="PF05013">
    <property type="entry name" value="FGase"/>
    <property type="match status" value="1"/>
</dbReference>
<keyword evidence="1" id="KW-0378">Hydrolase</keyword>
<proteinExistence type="predicted"/>
<dbReference type="InterPro" id="IPR007709">
    <property type="entry name" value="N-FG_amidohydro"/>
</dbReference>
<keyword evidence="2" id="KW-1185">Reference proteome</keyword>
<gene>
    <name evidence="1" type="primary">hutG</name>
    <name evidence="1" type="ORF">ACFSKO_15245</name>
</gene>